<feature type="binding site" evidence="13">
    <location>
        <position position="142"/>
    </location>
    <ligand>
        <name>Zn(2+)</name>
        <dbReference type="ChEBI" id="CHEBI:29105"/>
        <label>1</label>
        <note>catalytic</note>
    </ligand>
</feature>
<dbReference type="Pfam" id="PF07521">
    <property type="entry name" value="RMMBL"/>
    <property type="match status" value="1"/>
</dbReference>
<keyword evidence="7 9" id="KW-0269">Exonuclease</keyword>
<feature type="binding site" evidence="13">
    <location>
        <position position="391"/>
    </location>
    <ligand>
        <name>Zn(2+)</name>
        <dbReference type="ChEBI" id="CHEBI:29105"/>
        <label>1</label>
        <note>catalytic</note>
    </ligand>
</feature>
<keyword evidence="8 9" id="KW-0694">RNA-binding</keyword>
<evidence type="ECO:0000313" key="16">
    <source>
        <dbReference type="Proteomes" id="UP000823613"/>
    </source>
</evidence>
<dbReference type="GO" id="GO:0005737">
    <property type="term" value="C:cytoplasm"/>
    <property type="evidence" value="ECO:0007669"/>
    <property type="project" value="UniProtKB-SubCell"/>
</dbReference>
<dbReference type="NCBIfam" id="TIGR00649">
    <property type="entry name" value="MG423"/>
    <property type="match status" value="1"/>
</dbReference>
<dbReference type="InterPro" id="IPR004613">
    <property type="entry name" value="RNase_J"/>
</dbReference>
<dbReference type="InterPro" id="IPR030854">
    <property type="entry name" value="RNase_J_bac"/>
</dbReference>
<feature type="binding site" evidence="13">
    <location>
        <position position="164"/>
    </location>
    <ligand>
        <name>Zn(2+)</name>
        <dbReference type="ChEBI" id="CHEBI:29105"/>
        <label>2</label>
        <note>catalytic</note>
    </ligand>
</feature>
<evidence type="ECO:0000256" key="2">
    <source>
        <dbReference type="ARBA" id="ARBA00022722"/>
    </source>
</evidence>
<dbReference type="Gene3D" id="3.10.20.580">
    <property type="match status" value="1"/>
</dbReference>
<protein>
    <recommendedName>
        <fullName evidence="9 10">Ribonuclease J</fullName>
        <shortName evidence="9">RNase J</shortName>
        <ecNumber evidence="9 10">3.1.-.-</ecNumber>
    </recommendedName>
</protein>
<evidence type="ECO:0000256" key="1">
    <source>
        <dbReference type="ARBA" id="ARBA00022490"/>
    </source>
</evidence>
<evidence type="ECO:0000256" key="11">
    <source>
        <dbReference type="PIRSR" id="PIRSR004803-1"/>
    </source>
</evidence>
<dbReference type="GO" id="GO:0008270">
    <property type="term" value="F:zinc ion binding"/>
    <property type="evidence" value="ECO:0007669"/>
    <property type="project" value="InterPro"/>
</dbReference>
<dbReference type="Gene3D" id="3.60.15.10">
    <property type="entry name" value="Ribonuclease Z/Hydroxyacylglutathione hydrolase-like"/>
    <property type="match status" value="1"/>
</dbReference>
<dbReference type="Gene3D" id="3.40.50.10710">
    <property type="entry name" value="Metallo-hydrolase/oxidoreductase"/>
    <property type="match status" value="1"/>
</dbReference>
<dbReference type="AlphaFoldDB" id="A0A9D9GY00"/>
<dbReference type="InterPro" id="IPR036866">
    <property type="entry name" value="RibonucZ/Hydroxyglut_hydro"/>
</dbReference>
<comment type="similarity">
    <text evidence="9 10">Belongs to the metallo-beta-lactamase superfamily. RNA-metabolizing metallo-beta-lactamase-like family. Bacterial RNase J subfamily.</text>
</comment>
<feature type="domain" description="Metallo-beta-lactamase" evidence="14">
    <location>
        <begin position="20"/>
        <end position="215"/>
    </location>
</feature>
<comment type="subunit">
    <text evidence="9">Homodimer, may be a subunit of the RNA degradosome.</text>
</comment>
<evidence type="ECO:0000313" key="15">
    <source>
        <dbReference type="EMBL" id="MBO8428063.1"/>
    </source>
</evidence>
<dbReference type="CDD" id="cd07714">
    <property type="entry name" value="RNaseJ_MBL-fold"/>
    <property type="match status" value="1"/>
</dbReference>
<feature type="active site" description="Proton donor" evidence="11">
    <location>
        <position position="195"/>
    </location>
</feature>
<dbReference type="Proteomes" id="UP000823613">
    <property type="component" value="Unassembled WGS sequence"/>
</dbReference>
<evidence type="ECO:0000256" key="8">
    <source>
        <dbReference type="ARBA" id="ARBA00022884"/>
    </source>
</evidence>
<evidence type="ECO:0000256" key="4">
    <source>
        <dbReference type="ARBA" id="ARBA00022759"/>
    </source>
</evidence>
<feature type="active site" description="Proton acceptor" evidence="11">
    <location>
        <position position="369"/>
    </location>
</feature>
<keyword evidence="1 9" id="KW-0963">Cytoplasm</keyword>
<evidence type="ECO:0000256" key="5">
    <source>
        <dbReference type="ARBA" id="ARBA00022801"/>
    </source>
</evidence>
<evidence type="ECO:0000256" key="10">
    <source>
        <dbReference type="PIRNR" id="PIRNR004803"/>
    </source>
</evidence>
<feature type="binding site" evidence="13">
    <location>
        <position position="78"/>
    </location>
    <ligand>
        <name>Zn(2+)</name>
        <dbReference type="ChEBI" id="CHEBI:29105"/>
        <label>2</label>
        <note>catalytic</note>
    </ligand>
</feature>
<reference evidence="15" key="2">
    <citation type="journal article" date="2021" name="PeerJ">
        <title>Extensive microbial diversity within the chicken gut microbiome revealed by metagenomics and culture.</title>
        <authorList>
            <person name="Gilroy R."/>
            <person name="Ravi A."/>
            <person name="Getino M."/>
            <person name="Pursley I."/>
            <person name="Horton D.L."/>
            <person name="Alikhan N.F."/>
            <person name="Baker D."/>
            <person name="Gharbi K."/>
            <person name="Hall N."/>
            <person name="Watson M."/>
            <person name="Adriaenssens E.M."/>
            <person name="Foster-Nyarko E."/>
            <person name="Jarju S."/>
            <person name="Secka A."/>
            <person name="Antonio M."/>
            <person name="Oren A."/>
            <person name="Chaudhuri R.R."/>
            <person name="La Ragione R."/>
            <person name="Hildebrand F."/>
            <person name="Pallen M.J."/>
        </authorList>
    </citation>
    <scope>NUCLEOTIDE SEQUENCE</scope>
    <source>
        <strain evidence="15">11159</strain>
    </source>
</reference>
<proteinExistence type="inferred from homology"/>
<organism evidence="15 16">
    <name type="scientific">Candidatus Onthovivens merdipullorum</name>
    <dbReference type="NCBI Taxonomy" id="2840889"/>
    <lineage>
        <taxon>Bacteria</taxon>
        <taxon>Bacillati</taxon>
        <taxon>Bacillota</taxon>
        <taxon>Bacilli</taxon>
        <taxon>Bacillales</taxon>
        <taxon>Candidatus Onthovivens</taxon>
    </lineage>
</organism>
<dbReference type="GO" id="GO:0006364">
    <property type="term" value="P:rRNA processing"/>
    <property type="evidence" value="ECO:0007669"/>
    <property type="project" value="UniProtKB-UniRule"/>
</dbReference>
<dbReference type="InterPro" id="IPR001279">
    <property type="entry name" value="Metallo-B-lactamas"/>
</dbReference>
<dbReference type="GO" id="GO:0004521">
    <property type="term" value="F:RNA endonuclease activity"/>
    <property type="evidence" value="ECO:0007669"/>
    <property type="project" value="UniProtKB-UniRule"/>
</dbReference>
<gene>
    <name evidence="9" type="primary">rnj</name>
    <name evidence="15" type="ORF">IAC58_05940</name>
</gene>
<evidence type="ECO:0000256" key="3">
    <source>
        <dbReference type="ARBA" id="ARBA00022723"/>
    </source>
</evidence>
<feature type="binding site" evidence="13">
    <location>
        <position position="77"/>
    </location>
    <ligand>
        <name>Zn(2+)</name>
        <dbReference type="ChEBI" id="CHEBI:29105"/>
        <label>1</label>
        <note>catalytic</note>
    </ligand>
</feature>
<comment type="subcellular location">
    <subcellularLocation>
        <location evidence="9 10">Cytoplasm</location>
    </subcellularLocation>
</comment>
<feature type="binding site" evidence="13">
    <location>
        <position position="48"/>
    </location>
    <ligand>
        <name>Ca(2+)</name>
        <dbReference type="ChEBI" id="CHEBI:29108"/>
    </ligand>
</feature>
<feature type="binding site" evidence="13">
    <location>
        <position position="50"/>
    </location>
    <ligand>
        <name>Ca(2+)</name>
        <dbReference type="ChEBI" id="CHEBI:29108"/>
    </ligand>
</feature>
<evidence type="ECO:0000256" key="7">
    <source>
        <dbReference type="ARBA" id="ARBA00022839"/>
    </source>
</evidence>
<evidence type="ECO:0000256" key="6">
    <source>
        <dbReference type="ARBA" id="ARBA00022833"/>
    </source>
</evidence>
<reference evidence="15" key="1">
    <citation type="submission" date="2020-10" db="EMBL/GenBank/DDBJ databases">
        <authorList>
            <person name="Gilroy R."/>
        </authorList>
    </citation>
    <scope>NUCLEOTIDE SEQUENCE</scope>
    <source>
        <strain evidence="15">11159</strain>
    </source>
</reference>
<keyword evidence="3 10" id="KW-0479">Metal-binding</keyword>
<feature type="binding site" evidence="12">
    <location>
        <begin position="232"/>
        <end position="234"/>
    </location>
    <ligand>
        <name>substrate</name>
    </ligand>
</feature>
<keyword evidence="9" id="KW-0698">rRNA processing</keyword>
<dbReference type="Pfam" id="PF22505">
    <property type="entry name" value="RNase_J_b_CASP"/>
    <property type="match status" value="1"/>
</dbReference>
<dbReference type="InterPro" id="IPR011108">
    <property type="entry name" value="RMMBL"/>
</dbReference>
<comment type="cofactor">
    <cofactor evidence="13">
        <name>Ca(2+)</name>
        <dbReference type="ChEBI" id="CHEBI:29108"/>
    </cofactor>
    <text evidence="13">Binds 1 Ca(2+) cation per subunit. Seen in 1 crystal structure, it is not clear if it is physiologically important.</text>
</comment>
<dbReference type="HAMAP" id="MF_01491">
    <property type="entry name" value="RNase_J_bact"/>
    <property type="match status" value="1"/>
</dbReference>
<evidence type="ECO:0000259" key="14">
    <source>
        <dbReference type="SMART" id="SM00849"/>
    </source>
</evidence>
<evidence type="ECO:0000256" key="12">
    <source>
        <dbReference type="PIRSR" id="PIRSR004803-2"/>
    </source>
</evidence>
<keyword evidence="2 9" id="KW-0540">Nuclease</keyword>
<keyword evidence="13" id="KW-0106">Calcium</keyword>
<name>A0A9D9GY00_9BACL</name>
<comment type="function">
    <text evidence="9">An RNase that has 5'-3' exonuclease and possibly endonuclease activity. Involved in maturation of rRNA and in some organisms also mRNA maturation and/or decay.</text>
</comment>
<accession>A0A9D9GY00</accession>
<dbReference type="SMART" id="SM00849">
    <property type="entry name" value="Lactamase_B"/>
    <property type="match status" value="1"/>
</dbReference>
<dbReference type="EMBL" id="JADIMY010000117">
    <property type="protein sequence ID" value="MBO8428063.1"/>
    <property type="molecule type" value="Genomic_DNA"/>
</dbReference>
<evidence type="ECO:0000256" key="9">
    <source>
        <dbReference type="HAMAP-Rule" id="MF_01491"/>
    </source>
</evidence>
<dbReference type="Pfam" id="PF17770">
    <property type="entry name" value="RNase_J_C"/>
    <property type="match status" value="1"/>
</dbReference>
<feature type="binding site" evidence="13">
    <location>
        <position position="444"/>
    </location>
    <ligand>
        <name>Ca(2+)</name>
        <dbReference type="ChEBI" id="CHEBI:29108"/>
    </ligand>
</feature>
<comment type="caution">
    <text evidence="9">Lacks conserved residue(s) required for the propagation of feature annotation.</text>
</comment>
<dbReference type="InterPro" id="IPR041636">
    <property type="entry name" value="RNase_J_C"/>
</dbReference>
<evidence type="ECO:0000256" key="13">
    <source>
        <dbReference type="PIRSR" id="PIRSR004803-3"/>
    </source>
</evidence>
<dbReference type="PANTHER" id="PTHR43694">
    <property type="entry name" value="RIBONUCLEASE J"/>
    <property type="match status" value="1"/>
</dbReference>
<dbReference type="InterPro" id="IPR042173">
    <property type="entry name" value="RNase_J_2"/>
</dbReference>
<keyword evidence="6 13" id="KW-0862">Zinc</keyword>
<keyword evidence="4 9" id="KW-0255">Endonuclease</keyword>
<comment type="cofactor">
    <cofactor evidence="10 13">
        <name>Zn(2+)</name>
        <dbReference type="ChEBI" id="CHEBI:29105"/>
    </cofactor>
    <text evidence="10 13">Binds 2 Zn(2+) ions per subunit. It is not clear if Zn(2+) or Mg(2+) is physiologically important.</text>
</comment>
<sequence length="560" mass="62077">MKIANNPIRVYALGGLGEVGKNTYCIESEKNLIIIDAGVKFPEDDLVGVDYVIPNYQHLKNNQNKIRGLFITHGHEDHIGAIPFLVKAVKIPVIYAPKLACALIRQKLEEKRVKEKINLVEYDENSVITAGEFKVSFFRVTHSIPDSFGICIDTSEGRIVTTGDFKIDLTPVGPDIQLAKIADIGESGVDLLLADSTNAEKPGWTPSEKNVIHSINEIFDKAPGRLIISTFSSNISRIQQIIQATISHHKKIVIVGRSMVNTIEYARKFGYIKIPSSILKTVDNIEDLRESETVILCTGSQGEPMAALSRIANGTFKNLHIIPGDTVVFSSSQIPGNGGSINRVVNLLTRMGADVITNSVFREIHSSGHPSQKELQLNLKLFNPKYFMPVHGEYHMLKLHGDIAKSIGIPQENIFICANGDTLVLENHHIHDGERIQADDVYIDGNDINGVSTAVIRDRKILQEDGMVSVLVCLDSKTNDLKIYPKVITAGFVNYGSGEEHLTRHASIQVYDAINEALRNGRVTFGDIKNIIRSVVGKYFYRKTQRNPMIIPLVMNVNKI</sequence>
<dbReference type="EC" id="3.1.-.-" evidence="9 10"/>
<comment type="caution">
    <text evidence="15">The sequence shown here is derived from an EMBL/GenBank/DDBJ whole genome shotgun (WGS) entry which is preliminary data.</text>
</comment>
<dbReference type="PIRSF" id="PIRSF004803">
    <property type="entry name" value="RnjA"/>
    <property type="match status" value="1"/>
</dbReference>
<dbReference type="PANTHER" id="PTHR43694:SF1">
    <property type="entry name" value="RIBONUCLEASE J"/>
    <property type="match status" value="1"/>
</dbReference>
<feature type="binding site" evidence="13">
    <location>
        <position position="73"/>
    </location>
    <ligand>
        <name>Zn(2+)</name>
        <dbReference type="ChEBI" id="CHEBI:29105"/>
        <label>1</label>
        <note>catalytic</note>
    </ligand>
</feature>
<feature type="binding site" evidence="13">
    <location>
        <position position="75"/>
    </location>
    <ligand>
        <name>Zn(2+)</name>
        <dbReference type="ChEBI" id="CHEBI:29105"/>
        <label>1</label>
        <note>catalytic</note>
    </ligand>
</feature>
<dbReference type="SUPFAM" id="SSF56281">
    <property type="entry name" value="Metallo-hydrolase/oxidoreductase"/>
    <property type="match status" value="1"/>
</dbReference>
<keyword evidence="5 9" id="KW-0378">Hydrolase</keyword>
<dbReference type="InterPro" id="IPR055132">
    <property type="entry name" value="RNase_J_b_CASP"/>
</dbReference>
<feature type="binding site" evidence="12">
    <location>
        <begin position="365"/>
        <end position="369"/>
    </location>
    <ligand>
        <name>substrate</name>
    </ligand>
</feature>
<dbReference type="Pfam" id="PF00753">
    <property type="entry name" value="Lactamase_B"/>
    <property type="match status" value="1"/>
</dbReference>
<dbReference type="GO" id="GO:0003723">
    <property type="term" value="F:RNA binding"/>
    <property type="evidence" value="ECO:0007669"/>
    <property type="project" value="UniProtKB-UniRule"/>
</dbReference>
<dbReference type="GO" id="GO:0004534">
    <property type="term" value="F:5'-3' RNA exonuclease activity"/>
    <property type="evidence" value="ECO:0007669"/>
    <property type="project" value="UniProtKB-UniRule"/>
</dbReference>